<feature type="domain" description="Creatinase N-terminal" evidence="2">
    <location>
        <begin position="8"/>
        <end position="135"/>
    </location>
</feature>
<dbReference type="KEGG" id="lsu:A6B45_06235"/>
<name>A0A2N9K855_9LACO</name>
<dbReference type="AlphaFoldDB" id="A0A2N9K855"/>
<reference evidence="3 6" key="2">
    <citation type="submission" date="2018-02" db="EMBL/GenBank/DDBJ databases">
        <authorList>
            <person name="Rodrigo-Torres L."/>
            <person name="Arahal R. D."/>
            <person name="Lucena T."/>
        </authorList>
    </citation>
    <scope>NUCLEOTIDE SEQUENCE [LARGE SCALE GENOMIC DNA]</scope>
    <source>
        <strain evidence="3 6">CECT 8486</strain>
    </source>
</reference>
<dbReference type="InterPro" id="IPR029149">
    <property type="entry name" value="Creatin/AminoP/Spt16_N"/>
</dbReference>
<accession>A0A2N9K855</accession>
<sequence length="364" mass="40170">MSKYYEARIAKLQKLLAKLNLDGMIVYQGFNTKYLTGFEGGTGDGIVVIGKKNARLITDARYEEDYKNRLPEGVDFKITRDYYGVAVETAQKFGIKKLAFEASLPYDIYDYLDELLPADIDFDALPKAIEVLREVKDAQELEALRKAANASVKAFKDLLPFIKPGKTEREVANELDRLQKKYGSQKASFDTIVASGYRSALPHGEATDKVIENGELVTIDFGYYVDGYTSDVTRTVAVGNVSDELKTIYEIVKQANQNAIDVVKPGISGSEIDKVARDYITEHGYGQQFNHGGGHGVGLDIHEGPAISPRSSDEMQVGHLLTIEPGIYLANQGGVRIEDDIIVTADGFENLTVALPKDLIVIEE</sequence>
<dbReference type="SUPFAM" id="SSF53092">
    <property type="entry name" value="Creatinase/prolidase N-terminal domain"/>
    <property type="match status" value="1"/>
</dbReference>
<keyword evidence="6" id="KW-1185">Reference proteome</keyword>
<protein>
    <submittedName>
        <fullName evidence="3 4">Peptidase</fullName>
        <ecNumber evidence="3 4">3.4.-.-</ecNumber>
    </submittedName>
</protein>
<dbReference type="RefSeq" id="WP_072613838.1">
    <property type="nucleotide sequence ID" value="NZ_AP017935.1"/>
</dbReference>
<reference evidence="4 5" key="1">
    <citation type="submission" date="2018-02" db="EMBL/GenBank/DDBJ databases">
        <authorList>
            <person name="Cohen D.B."/>
            <person name="Kent A.D."/>
        </authorList>
    </citation>
    <scope>NUCLEOTIDE SEQUENCE [LARGE SCALE GENOMIC DNA]</scope>
    <source>
        <strain evidence="4 5">CECT 9216</strain>
    </source>
</reference>
<dbReference type="Gene3D" id="3.40.350.10">
    <property type="entry name" value="Creatinase/prolidase N-terminal domain"/>
    <property type="match status" value="1"/>
</dbReference>
<dbReference type="Proteomes" id="UP000239237">
    <property type="component" value="Unassembled WGS sequence"/>
</dbReference>
<evidence type="ECO:0000259" key="1">
    <source>
        <dbReference type="Pfam" id="PF00557"/>
    </source>
</evidence>
<dbReference type="EMBL" id="OKQU01000001">
    <property type="protein sequence ID" value="SPE06501.1"/>
    <property type="molecule type" value="Genomic_DNA"/>
</dbReference>
<organism evidence="4 5">
    <name type="scientific">Leuconostoc suionicum</name>
    <dbReference type="NCBI Taxonomy" id="1511761"/>
    <lineage>
        <taxon>Bacteria</taxon>
        <taxon>Bacillati</taxon>
        <taxon>Bacillota</taxon>
        <taxon>Bacilli</taxon>
        <taxon>Lactobacillales</taxon>
        <taxon>Lactobacillaceae</taxon>
        <taxon>Leuconostoc</taxon>
    </lineage>
</organism>
<dbReference type="EC" id="3.4.-.-" evidence="3 4"/>
<evidence type="ECO:0000259" key="2">
    <source>
        <dbReference type="Pfam" id="PF01321"/>
    </source>
</evidence>
<dbReference type="GO" id="GO:0016787">
    <property type="term" value="F:hydrolase activity"/>
    <property type="evidence" value="ECO:0007669"/>
    <property type="project" value="UniProtKB-KW"/>
</dbReference>
<dbReference type="Gene3D" id="3.90.230.10">
    <property type="entry name" value="Creatinase/methionine aminopeptidase superfamily"/>
    <property type="match status" value="1"/>
</dbReference>
<dbReference type="CDD" id="cd01092">
    <property type="entry name" value="APP-like"/>
    <property type="match status" value="1"/>
</dbReference>
<dbReference type="InterPro" id="IPR000994">
    <property type="entry name" value="Pept_M24"/>
</dbReference>
<dbReference type="InterPro" id="IPR000587">
    <property type="entry name" value="Creatinase_N"/>
</dbReference>
<keyword evidence="4" id="KW-0378">Hydrolase</keyword>
<evidence type="ECO:0000313" key="4">
    <source>
        <dbReference type="EMBL" id="SPE06501.1"/>
    </source>
</evidence>
<dbReference type="GeneID" id="99674385"/>
<evidence type="ECO:0000313" key="5">
    <source>
        <dbReference type="Proteomes" id="UP000237923"/>
    </source>
</evidence>
<dbReference type="PANTHER" id="PTHR46112:SF3">
    <property type="entry name" value="AMINOPEPTIDASE YPDF"/>
    <property type="match status" value="1"/>
</dbReference>
<dbReference type="PANTHER" id="PTHR46112">
    <property type="entry name" value="AMINOPEPTIDASE"/>
    <property type="match status" value="1"/>
</dbReference>
<evidence type="ECO:0000313" key="3">
    <source>
        <dbReference type="EMBL" id="SPD91276.1"/>
    </source>
</evidence>
<feature type="domain" description="Peptidase M24" evidence="1">
    <location>
        <begin position="142"/>
        <end position="345"/>
    </location>
</feature>
<dbReference type="Pfam" id="PF00557">
    <property type="entry name" value="Peptidase_M24"/>
    <property type="match status" value="1"/>
</dbReference>
<dbReference type="InterPro" id="IPR050659">
    <property type="entry name" value="Peptidase_M24B"/>
</dbReference>
<dbReference type="Proteomes" id="UP000237923">
    <property type="component" value="Unassembled WGS sequence"/>
</dbReference>
<proteinExistence type="predicted"/>
<gene>
    <name evidence="3" type="ORF">LES8486_00249</name>
    <name evidence="4" type="ORF">LES9216_00396</name>
</gene>
<dbReference type="EMBL" id="OKQR01000001">
    <property type="protein sequence ID" value="SPD91276.1"/>
    <property type="molecule type" value="Genomic_DNA"/>
</dbReference>
<dbReference type="InterPro" id="IPR036005">
    <property type="entry name" value="Creatinase/aminopeptidase-like"/>
</dbReference>
<dbReference type="Pfam" id="PF01321">
    <property type="entry name" value="Creatinase_N"/>
    <property type="match status" value="1"/>
</dbReference>
<dbReference type="SUPFAM" id="SSF55920">
    <property type="entry name" value="Creatinase/aminopeptidase"/>
    <property type="match status" value="1"/>
</dbReference>
<evidence type="ECO:0000313" key="6">
    <source>
        <dbReference type="Proteomes" id="UP000239237"/>
    </source>
</evidence>